<keyword evidence="1" id="KW-1133">Transmembrane helix</keyword>
<feature type="transmembrane region" description="Helical" evidence="1">
    <location>
        <begin position="30"/>
        <end position="47"/>
    </location>
</feature>
<evidence type="ECO:0000313" key="4">
    <source>
        <dbReference type="Proteomes" id="UP000001556"/>
    </source>
</evidence>
<feature type="transmembrane region" description="Helical" evidence="1">
    <location>
        <begin position="86"/>
        <end position="112"/>
    </location>
</feature>
<evidence type="ECO:0000256" key="1">
    <source>
        <dbReference type="SAM" id="Phobius"/>
    </source>
</evidence>
<accession>A4J2R4</accession>
<organism evidence="3 4">
    <name type="scientific">Desulforamulus reducens (strain ATCC BAA-1160 / DSM 100696 / MI-1)</name>
    <name type="common">Desulfotomaculum reducens</name>
    <dbReference type="NCBI Taxonomy" id="349161"/>
    <lineage>
        <taxon>Bacteria</taxon>
        <taxon>Bacillati</taxon>
        <taxon>Bacillota</taxon>
        <taxon>Clostridia</taxon>
        <taxon>Eubacteriales</taxon>
        <taxon>Peptococcaceae</taxon>
        <taxon>Desulforamulus</taxon>
    </lineage>
</organism>
<dbReference type="GO" id="GO:0016020">
    <property type="term" value="C:membrane"/>
    <property type="evidence" value="ECO:0007669"/>
    <property type="project" value="InterPro"/>
</dbReference>
<dbReference type="HOGENOM" id="CLU_1537628_0_0_9"/>
<feature type="transmembrane region" description="Helical" evidence="1">
    <location>
        <begin position="53"/>
        <end position="74"/>
    </location>
</feature>
<evidence type="ECO:0000259" key="2">
    <source>
        <dbReference type="Pfam" id="PF01478"/>
    </source>
</evidence>
<dbReference type="STRING" id="349161.Dred_0829"/>
<gene>
    <name evidence="3" type="ordered locus">Dred_0829</name>
</gene>
<proteinExistence type="predicted"/>
<reference evidence="3 4" key="1">
    <citation type="submission" date="2007-03" db="EMBL/GenBank/DDBJ databases">
        <title>Complete sequence of Desulfotomaculum reducens MI-1.</title>
        <authorList>
            <consortium name="US DOE Joint Genome Institute"/>
            <person name="Copeland A."/>
            <person name="Lucas S."/>
            <person name="Lapidus A."/>
            <person name="Barry K."/>
            <person name="Detter J.C."/>
            <person name="Glavina del Rio T."/>
            <person name="Hammon N."/>
            <person name="Israni S."/>
            <person name="Dalin E."/>
            <person name="Tice H."/>
            <person name="Pitluck S."/>
            <person name="Sims D."/>
            <person name="Brettin T."/>
            <person name="Bruce D."/>
            <person name="Han C."/>
            <person name="Tapia R."/>
            <person name="Schmutz J."/>
            <person name="Larimer F."/>
            <person name="Land M."/>
            <person name="Hauser L."/>
            <person name="Kyrpides N."/>
            <person name="Kim E."/>
            <person name="Tebo B.M."/>
            <person name="Richardson P."/>
        </authorList>
    </citation>
    <scope>NUCLEOTIDE SEQUENCE [LARGE SCALE GENOMIC DNA]</scope>
    <source>
        <strain evidence="3 4">MI-1</strain>
    </source>
</reference>
<protein>
    <recommendedName>
        <fullName evidence="2">Prepilin type IV endopeptidase peptidase domain-containing protein</fullName>
    </recommendedName>
</protein>
<sequence length="174" mass="19556">MVFLGFDMLVGVLVVGGCLKDIWHRVIPKWCTVGIFLLAVTVNILKFGWLSGIINTLTGALFLTSMYLMLGVMFKQRLGGGDWKLIIALGAYVGWNDMSGLLPIQLFFAGIMELLHFAVRSKAILPWSFVMAFKDRLIAELYGYADPVVYAYGPFIGLPFIFFLLLKNYLLFLI</sequence>
<dbReference type="InterPro" id="IPR000045">
    <property type="entry name" value="Prepilin_IV_endopep_pep"/>
</dbReference>
<dbReference type="Gene3D" id="1.20.120.1220">
    <property type="match status" value="1"/>
</dbReference>
<name>A4J2R4_DESRM</name>
<dbReference type="EMBL" id="CP000612">
    <property type="protein sequence ID" value="ABO49367.1"/>
    <property type="molecule type" value="Genomic_DNA"/>
</dbReference>
<dbReference type="OrthoDB" id="9932536at2"/>
<feature type="transmembrane region" description="Helical" evidence="1">
    <location>
        <begin position="6"/>
        <end position="23"/>
    </location>
</feature>
<dbReference type="Proteomes" id="UP000001556">
    <property type="component" value="Chromosome"/>
</dbReference>
<dbReference type="AlphaFoldDB" id="A4J2R4"/>
<dbReference type="RefSeq" id="WP_011877202.1">
    <property type="nucleotide sequence ID" value="NC_009253.1"/>
</dbReference>
<feature type="transmembrane region" description="Helical" evidence="1">
    <location>
        <begin position="149"/>
        <end position="166"/>
    </location>
</feature>
<dbReference type="KEGG" id="drm:Dred_0829"/>
<dbReference type="GO" id="GO:0004190">
    <property type="term" value="F:aspartic-type endopeptidase activity"/>
    <property type="evidence" value="ECO:0007669"/>
    <property type="project" value="InterPro"/>
</dbReference>
<feature type="domain" description="Prepilin type IV endopeptidase peptidase" evidence="2">
    <location>
        <begin position="12"/>
        <end position="111"/>
    </location>
</feature>
<dbReference type="Pfam" id="PF01478">
    <property type="entry name" value="Peptidase_A24"/>
    <property type="match status" value="1"/>
</dbReference>
<keyword evidence="1" id="KW-0472">Membrane</keyword>
<evidence type="ECO:0000313" key="3">
    <source>
        <dbReference type="EMBL" id="ABO49367.1"/>
    </source>
</evidence>
<keyword evidence="4" id="KW-1185">Reference proteome</keyword>
<keyword evidence="1" id="KW-0812">Transmembrane</keyword>